<dbReference type="EMBL" id="CM017690">
    <property type="protein sequence ID" value="TYH25127.1"/>
    <property type="molecule type" value="Genomic_DNA"/>
</dbReference>
<protein>
    <submittedName>
        <fullName evidence="1">Uncharacterized protein</fullName>
    </submittedName>
</protein>
<organism evidence="1 2">
    <name type="scientific">Gossypium darwinii</name>
    <name type="common">Darwin's cotton</name>
    <name type="synonym">Gossypium barbadense var. darwinii</name>
    <dbReference type="NCBI Taxonomy" id="34276"/>
    <lineage>
        <taxon>Eukaryota</taxon>
        <taxon>Viridiplantae</taxon>
        <taxon>Streptophyta</taxon>
        <taxon>Embryophyta</taxon>
        <taxon>Tracheophyta</taxon>
        <taxon>Spermatophyta</taxon>
        <taxon>Magnoliopsida</taxon>
        <taxon>eudicotyledons</taxon>
        <taxon>Gunneridae</taxon>
        <taxon>Pentapetalae</taxon>
        <taxon>rosids</taxon>
        <taxon>malvids</taxon>
        <taxon>Malvales</taxon>
        <taxon>Malvaceae</taxon>
        <taxon>Malvoideae</taxon>
        <taxon>Gossypium</taxon>
    </lineage>
</organism>
<keyword evidence="2" id="KW-1185">Reference proteome</keyword>
<sequence>MVHLAIQRELPVVIAKSRKLITLRKFSSLHSYKIHIQGARNITTTHWERAVKIHNQATHRNYIWSLDCHYNL</sequence>
<dbReference type="Proteomes" id="UP000323506">
    <property type="component" value="Chromosome A03"/>
</dbReference>
<accession>A0A5D2H4M2</accession>
<evidence type="ECO:0000313" key="1">
    <source>
        <dbReference type="EMBL" id="TYH25127.1"/>
    </source>
</evidence>
<name>A0A5D2H4M2_GOSDA</name>
<dbReference type="AlphaFoldDB" id="A0A5D2H4M2"/>
<evidence type="ECO:0000313" key="2">
    <source>
        <dbReference type="Proteomes" id="UP000323506"/>
    </source>
</evidence>
<reference evidence="1 2" key="1">
    <citation type="submission" date="2019-06" db="EMBL/GenBank/DDBJ databases">
        <title>WGS assembly of Gossypium darwinii.</title>
        <authorList>
            <person name="Chen Z.J."/>
            <person name="Sreedasyam A."/>
            <person name="Ando A."/>
            <person name="Song Q."/>
            <person name="De L."/>
            <person name="Hulse-Kemp A."/>
            <person name="Ding M."/>
            <person name="Ye W."/>
            <person name="Kirkbride R."/>
            <person name="Jenkins J."/>
            <person name="Plott C."/>
            <person name="Lovell J."/>
            <person name="Lin Y.-M."/>
            <person name="Vaughn R."/>
            <person name="Liu B."/>
            <person name="Li W."/>
            <person name="Simpson S."/>
            <person name="Scheffler B."/>
            <person name="Saski C."/>
            <person name="Grover C."/>
            <person name="Hu G."/>
            <person name="Conover J."/>
            <person name="Carlson J."/>
            <person name="Shu S."/>
            <person name="Boston L."/>
            <person name="Williams M."/>
            <person name="Peterson D."/>
            <person name="Mcgee K."/>
            <person name="Jones D."/>
            <person name="Wendel J."/>
            <person name="Stelly D."/>
            <person name="Grimwood J."/>
            <person name="Schmutz J."/>
        </authorList>
    </citation>
    <scope>NUCLEOTIDE SEQUENCE [LARGE SCALE GENOMIC DNA]</scope>
    <source>
        <strain evidence="1">1808015.09</strain>
    </source>
</reference>
<proteinExistence type="predicted"/>
<gene>
    <name evidence="1" type="ORF">ES288_A03G144400v1</name>
</gene>